<evidence type="ECO:0000259" key="1">
    <source>
        <dbReference type="PROSITE" id="PS51677"/>
    </source>
</evidence>
<dbReference type="SUPFAM" id="SSF88713">
    <property type="entry name" value="Glycoside hydrolase/deacetylase"/>
    <property type="match status" value="1"/>
</dbReference>
<sequence>MTDRAVFSIDFELFEHTPAYRNAAGTAAEEAIGLDGGDFLRAALSDRNATATCFVVAEVAKHYPEAVTALADAGHEIASHTQTHRLLTDLGREERRVELADSRTVLESVTGETVSGFRAPAFDIADDHFRSLADAGYAYDSSVVSSRRIPGWYGGEHDIHRPSPATAVDPDAPAAISELPASVCPGIRLPLTGTWLRFFGPRYTVMGMKLLARRDITPVLYVHPWELVDLPAVDGVPKRVYFRTGSWMRRAVEYILDQPFEFTTARNVIEADTVDGDRP</sequence>
<organism evidence="2 3">
    <name type="scientific">Halostagnicola kamekurae</name>
    <dbReference type="NCBI Taxonomy" id="619731"/>
    <lineage>
        <taxon>Archaea</taxon>
        <taxon>Methanobacteriati</taxon>
        <taxon>Methanobacteriota</taxon>
        <taxon>Stenosarchaea group</taxon>
        <taxon>Halobacteria</taxon>
        <taxon>Halobacteriales</taxon>
        <taxon>Natrialbaceae</taxon>
        <taxon>Halostagnicola</taxon>
    </lineage>
</organism>
<dbReference type="PANTHER" id="PTHR47561">
    <property type="entry name" value="POLYSACCHARIDE DEACETYLASE FAMILY PROTEIN (AFU_ORTHOLOGUE AFUA_6G05030)"/>
    <property type="match status" value="1"/>
</dbReference>
<evidence type="ECO:0000313" key="3">
    <source>
        <dbReference type="Proteomes" id="UP000199199"/>
    </source>
</evidence>
<feature type="domain" description="NodB homology" evidence="1">
    <location>
        <begin position="21"/>
        <end position="279"/>
    </location>
</feature>
<dbReference type="GO" id="GO:0016810">
    <property type="term" value="F:hydrolase activity, acting on carbon-nitrogen (but not peptide) bonds"/>
    <property type="evidence" value="ECO:0007669"/>
    <property type="project" value="InterPro"/>
</dbReference>
<accession>A0A1I6U5V4</accession>
<dbReference type="EMBL" id="FOZS01000004">
    <property type="protein sequence ID" value="SFS96794.1"/>
    <property type="molecule type" value="Genomic_DNA"/>
</dbReference>
<dbReference type="Proteomes" id="UP000199199">
    <property type="component" value="Unassembled WGS sequence"/>
</dbReference>
<dbReference type="GO" id="GO:0005975">
    <property type="term" value="P:carbohydrate metabolic process"/>
    <property type="evidence" value="ECO:0007669"/>
    <property type="project" value="InterPro"/>
</dbReference>
<dbReference type="InterPro" id="IPR022560">
    <property type="entry name" value="DUF3473"/>
</dbReference>
<keyword evidence="3" id="KW-1185">Reference proteome</keyword>
<dbReference type="OrthoDB" id="10436at2157"/>
<dbReference type="PROSITE" id="PS51677">
    <property type="entry name" value="NODB"/>
    <property type="match status" value="1"/>
</dbReference>
<dbReference type="AlphaFoldDB" id="A0A1I6U5V4"/>
<proteinExistence type="predicted"/>
<gene>
    <name evidence="2" type="ORF">SAMN04488556_3576</name>
</gene>
<dbReference type="RefSeq" id="WP_092906599.1">
    <property type="nucleotide sequence ID" value="NZ_FOZS01000004.1"/>
</dbReference>
<dbReference type="InterPro" id="IPR011330">
    <property type="entry name" value="Glyco_hydro/deAcase_b/a-brl"/>
</dbReference>
<evidence type="ECO:0000313" key="2">
    <source>
        <dbReference type="EMBL" id="SFS96794.1"/>
    </source>
</evidence>
<dbReference type="PANTHER" id="PTHR47561:SF1">
    <property type="entry name" value="POLYSACCHARIDE DEACETYLASE FAMILY PROTEIN (AFU_ORTHOLOGUE AFUA_6G05030)"/>
    <property type="match status" value="1"/>
</dbReference>
<dbReference type="Gene3D" id="3.20.20.370">
    <property type="entry name" value="Glycoside hydrolase/deacetylase"/>
    <property type="match status" value="1"/>
</dbReference>
<dbReference type="InterPro" id="IPR045235">
    <property type="entry name" value="PuuE_HpPgdA-like"/>
</dbReference>
<dbReference type="CDD" id="cd10941">
    <property type="entry name" value="CE4_PuuE_HpPgdA_like_2"/>
    <property type="match status" value="1"/>
</dbReference>
<protein>
    <submittedName>
        <fullName evidence="2">Polysaccharide deacetylase</fullName>
    </submittedName>
</protein>
<name>A0A1I6U5V4_9EURY</name>
<dbReference type="InterPro" id="IPR002509">
    <property type="entry name" value="NODB_dom"/>
</dbReference>
<dbReference type="Pfam" id="PF11959">
    <property type="entry name" value="DUF3473"/>
    <property type="match status" value="1"/>
</dbReference>
<dbReference type="Pfam" id="PF01522">
    <property type="entry name" value="Polysacc_deac_1"/>
    <property type="match status" value="1"/>
</dbReference>
<reference evidence="3" key="1">
    <citation type="submission" date="2016-10" db="EMBL/GenBank/DDBJ databases">
        <authorList>
            <person name="Varghese N."/>
            <person name="Submissions S."/>
        </authorList>
    </citation>
    <scope>NUCLEOTIDE SEQUENCE [LARGE SCALE GENOMIC DNA]</scope>
    <source>
        <strain evidence="3">DSM 22427</strain>
    </source>
</reference>